<keyword evidence="4" id="KW-0808">Transferase</keyword>
<dbReference type="SUPFAM" id="SSF89550">
    <property type="entry name" value="PHP domain-like"/>
    <property type="match status" value="1"/>
</dbReference>
<accession>A0A8J3DG09</accession>
<dbReference type="Pfam" id="PF07733">
    <property type="entry name" value="DNA_pol3_alpha"/>
    <property type="match status" value="1"/>
</dbReference>
<dbReference type="CDD" id="cd04485">
    <property type="entry name" value="DnaE_OBF"/>
    <property type="match status" value="1"/>
</dbReference>
<evidence type="ECO:0000256" key="2">
    <source>
        <dbReference type="ARBA" id="ARBA00012417"/>
    </source>
</evidence>
<dbReference type="Gene3D" id="1.10.10.1600">
    <property type="entry name" value="Bacterial DNA polymerase III alpha subunit, thumb domain"/>
    <property type="match status" value="1"/>
</dbReference>
<dbReference type="InterPro" id="IPR011708">
    <property type="entry name" value="DNA_pol3_alpha_NTPase_dom"/>
</dbReference>
<keyword evidence="5" id="KW-0548">Nucleotidyltransferase</keyword>
<comment type="subcellular location">
    <subcellularLocation>
        <location evidence="1">Cytoplasm</location>
    </subcellularLocation>
</comment>
<dbReference type="PANTHER" id="PTHR32294">
    <property type="entry name" value="DNA POLYMERASE III SUBUNIT ALPHA"/>
    <property type="match status" value="1"/>
</dbReference>
<dbReference type="Gene3D" id="3.20.20.140">
    <property type="entry name" value="Metal-dependent hydrolases"/>
    <property type="match status" value="1"/>
</dbReference>
<evidence type="ECO:0000313" key="11">
    <source>
        <dbReference type="Proteomes" id="UP000642829"/>
    </source>
</evidence>
<feature type="domain" description="Polymerase/histidinol phosphatase N-terminal" evidence="9">
    <location>
        <begin position="8"/>
        <end position="75"/>
    </location>
</feature>
<dbReference type="CDD" id="cd12113">
    <property type="entry name" value="PHP_PolIIIA_DnaE3"/>
    <property type="match status" value="1"/>
</dbReference>
<evidence type="ECO:0000256" key="3">
    <source>
        <dbReference type="ARBA" id="ARBA00019114"/>
    </source>
</evidence>
<dbReference type="SUPFAM" id="SSF160975">
    <property type="entry name" value="AF1531-like"/>
    <property type="match status" value="1"/>
</dbReference>
<dbReference type="SMART" id="SM00481">
    <property type="entry name" value="POLIIIAc"/>
    <property type="match status" value="1"/>
</dbReference>
<organism evidence="10 11">
    <name type="scientific">Cerasicoccus arenae</name>
    <dbReference type="NCBI Taxonomy" id="424488"/>
    <lineage>
        <taxon>Bacteria</taxon>
        <taxon>Pseudomonadati</taxon>
        <taxon>Verrucomicrobiota</taxon>
        <taxon>Opitutia</taxon>
        <taxon>Puniceicoccales</taxon>
        <taxon>Cerasicoccaceae</taxon>
        <taxon>Cerasicoccus</taxon>
    </lineage>
</organism>
<dbReference type="InterPro" id="IPR004013">
    <property type="entry name" value="PHP_dom"/>
</dbReference>
<dbReference type="GO" id="GO:0008408">
    <property type="term" value="F:3'-5' exonuclease activity"/>
    <property type="evidence" value="ECO:0007669"/>
    <property type="project" value="InterPro"/>
</dbReference>
<evidence type="ECO:0000313" key="10">
    <source>
        <dbReference type="EMBL" id="GHB97166.1"/>
    </source>
</evidence>
<dbReference type="Proteomes" id="UP000642829">
    <property type="component" value="Unassembled WGS sequence"/>
</dbReference>
<protein>
    <recommendedName>
        <fullName evidence="3">DNA polymerase III subunit alpha</fullName>
        <ecNumber evidence="2">2.7.7.7</ecNumber>
    </recommendedName>
</protein>
<comment type="catalytic activity">
    <reaction evidence="8">
        <text>DNA(n) + a 2'-deoxyribonucleoside 5'-triphosphate = DNA(n+1) + diphosphate</text>
        <dbReference type="Rhea" id="RHEA:22508"/>
        <dbReference type="Rhea" id="RHEA-COMP:17339"/>
        <dbReference type="Rhea" id="RHEA-COMP:17340"/>
        <dbReference type="ChEBI" id="CHEBI:33019"/>
        <dbReference type="ChEBI" id="CHEBI:61560"/>
        <dbReference type="ChEBI" id="CHEBI:173112"/>
        <dbReference type="EC" id="2.7.7.7"/>
    </reaction>
</comment>
<reference evidence="10" key="2">
    <citation type="submission" date="2020-09" db="EMBL/GenBank/DDBJ databases">
        <authorList>
            <person name="Sun Q."/>
            <person name="Kim S."/>
        </authorList>
    </citation>
    <scope>NUCLEOTIDE SEQUENCE</scope>
    <source>
        <strain evidence="10">KCTC 12870</strain>
    </source>
</reference>
<dbReference type="NCBIfam" id="TIGR00594">
    <property type="entry name" value="polc"/>
    <property type="match status" value="1"/>
</dbReference>
<dbReference type="InterPro" id="IPR004365">
    <property type="entry name" value="NA-bd_OB_tRNA"/>
</dbReference>
<dbReference type="GO" id="GO:0006260">
    <property type="term" value="P:DNA replication"/>
    <property type="evidence" value="ECO:0007669"/>
    <property type="project" value="UniProtKB-KW"/>
</dbReference>
<dbReference type="InterPro" id="IPR040982">
    <property type="entry name" value="DNA_pol3_finger"/>
</dbReference>
<dbReference type="Pfam" id="PF14579">
    <property type="entry name" value="HHH_6"/>
    <property type="match status" value="1"/>
</dbReference>
<dbReference type="InterPro" id="IPR003141">
    <property type="entry name" value="Pol/His_phosphatase_N"/>
</dbReference>
<proteinExistence type="predicted"/>
<dbReference type="EC" id="2.7.7.7" evidence="2"/>
<dbReference type="PANTHER" id="PTHR32294:SF0">
    <property type="entry name" value="DNA POLYMERASE III SUBUNIT ALPHA"/>
    <property type="match status" value="1"/>
</dbReference>
<keyword evidence="6" id="KW-0235">DNA replication</keyword>
<dbReference type="EMBL" id="BMXG01000005">
    <property type="protein sequence ID" value="GHB97166.1"/>
    <property type="molecule type" value="Genomic_DNA"/>
</dbReference>
<dbReference type="GO" id="GO:0005737">
    <property type="term" value="C:cytoplasm"/>
    <property type="evidence" value="ECO:0007669"/>
    <property type="project" value="UniProtKB-SubCell"/>
</dbReference>
<reference evidence="10" key="1">
    <citation type="journal article" date="2014" name="Int. J. Syst. Evol. Microbiol.">
        <title>Complete genome sequence of Corynebacterium casei LMG S-19264T (=DSM 44701T), isolated from a smear-ripened cheese.</title>
        <authorList>
            <consortium name="US DOE Joint Genome Institute (JGI-PGF)"/>
            <person name="Walter F."/>
            <person name="Albersmeier A."/>
            <person name="Kalinowski J."/>
            <person name="Ruckert C."/>
        </authorList>
    </citation>
    <scope>NUCLEOTIDE SEQUENCE</scope>
    <source>
        <strain evidence="10">KCTC 12870</strain>
    </source>
</reference>
<evidence type="ECO:0000256" key="6">
    <source>
        <dbReference type="ARBA" id="ARBA00022705"/>
    </source>
</evidence>
<dbReference type="Gene3D" id="1.10.150.870">
    <property type="match status" value="1"/>
</dbReference>
<dbReference type="Pfam" id="PF02811">
    <property type="entry name" value="PHP"/>
    <property type="match status" value="1"/>
</dbReference>
<evidence type="ECO:0000256" key="7">
    <source>
        <dbReference type="ARBA" id="ARBA00022932"/>
    </source>
</evidence>
<gene>
    <name evidence="10" type="primary">dnaE</name>
    <name evidence="10" type="ORF">GCM10007047_11460</name>
</gene>
<sequence>MPADPEFVHLHVHTDYSLLDGCSRTDRLCEKAAQLGQKAIAITDHGVLFGLADFYKKADKAGVKPLLGCEIYLIFEDELGQINEEKAKQKSHHMGLLARNFKGYQNLTKLVSMGHTEGFYRNPRVSRRQLAEHSEGLIGFSGCLAAVIPQRLMEGDYAGAKEACGWFVDLFGKEFFFIELMDHGIEEQQRIIPGLLKLAAEFDLKIVATNDVHYVNSGDWAPHDSLICIQTGAKLHDEKRMRYDSQQFFLKSREEMAQVFDRYDKNCLVNTNAVAEMCEVKLPFGEDHYPVYERAIEITYREDEDNFSRILGIYEVAKNTVLTRDGENPISLSDEQRTTFRKNGLYLFELCKEGVKERYGIDYDVYRAASDLEDDSPETKYARKVCDQLDYELAIIIGTGFIDYFLIVWDFIKWARDRAIPVGPGRGSGAGCVVAYVLKITDIDPFRFGLLFERMLNLERVSPPDFDVDFCMRRRDDVVNYVREKYGKDRVANIITFGTFGAKMIVRDLARVNDVAFADADKIAKMIPDELNISLDDAVEKSAELRAEIKINPIAKKIIEQGKVIEGMVRNTGKHACGIIIADQPITNLIPVTLQEGDLTTQYPKGPSEDLGLLKCDFLGLKTLTVISDAQDNVRRLPGMADFDIEKVTLEDPVTFQLLKEAKTVGVFQLESGGMQGLCRQLEVSSIDEIVALIALYRPGPMQFIPQYIKGKKDRSTIQIPHPLLKELVEETYGVLVYQEQVMQSAQIIAGYTLGGADILRRAMGKKIKSVMDAQKDIFIKGAKETNDIPASKAAEIFGILEKFAQYGFNKSHSAAYAMLSYRTAYLKANYPTEFMAAVLSSELGNADKVSHFIEEAETMKIEVLGPDINESREMFTPIREADGKVKVERSKVKEEVDTNGQPSTNDSEALTFDLSTLSSAEGGGRIRFGMSAIKGVGDAAAKVILAERDANGPFEDFHDFASRVDMKALNRRVLECLIKTGAFDYSGMDRQHLLDSLEGILAEVSDLQKDRETGQGNLFDMLAEPEPEPGGASNGGHYDTRGPKMTQTDKLQSEKELLGFYVSGHPMNAYAGLDDIINSFGPDEELKHWDRESFRLCGVINNIAKKLTKKDNRPWAFFTLSTRRAAYQINVFPDAFEQNMHNLENGTVVCVEGEIRFDSEREEVRLNASRIAKLDASLSAFIDSVTFYVDNDAARLDHFVHELSDYLQHNEGPTSVKLAILTSPEMALHADLGVSLNCQLRPDAFKRLRSESCVRWVHGEARALAEPPRPKWDRKK</sequence>
<keyword evidence="7" id="KW-0239">DNA-directed DNA polymerase</keyword>
<dbReference type="RefSeq" id="WP_189512812.1">
    <property type="nucleotide sequence ID" value="NZ_BMXG01000005.1"/>
</dbReference>
<comment type="caution">
    <text evidence="10">The sequence shown here is derived from an EMBL/GenBank/DDBJ whole genome shotgun (WGS) entry which is preliminary data.</text>
</comment>
<dbReference type="Pfam" id="PF17657">
    <property type="entry name" value="DNA_pol3_finger"/>
    <property type="match status" value="1"/>
</dbReference>
<dbReference type="InterPro" id="IPR004805">
    <property type="entry name" value="DnaE2/DnaE/PolC"/>
</dbReference>
<evidence type="ECO:0000256" key="5">
    <source>
        <dbReference type="ARBA" id="ARBA00022695"/>
    </source>
</evidence>
<dbReference type="NCBIfam" id="NF004226">
    <property type="entry name" value="PRK05673.1"/>
    <property type="match status" value="1"/>
</dbReference>
<dbReference type="InterPro" id="IPR029460">
    <property type="entry name" value="DNAPol_HHH"/>
</dbReference>
<evidence type="ECO:0000259" key="9">
    <source>
        <dbReference type="SMART" id="SM00481"/>
    </source>
</evidence>
<dbReference type="GO" id="GO:0003887">
    <property type="term" value="F:DNA-directed DNA polymerase activity"/>
    <property type="evidence" value="ECO:0007669"/>
    <property type="project" value="UniProtKB-KW"/>
</dbReference>
<dbReference type="Pfam" id="PF01336">
    <property type="entry name" value="tRNA_anti-codon"/>
    <property type="match status" value="1"/>
</dbReference>
<name>A0A8J3DG09_9BACT</name>
<dbReference type="InterPro" id="IPR016195">
    <property type="entry name" value="Pol/histidinol_Pase-like"/>
</dbReference>
<dbReference type="GO" id="GO:0003676">
    <property type="term" value="F:nucleic acid binding"/>
    <property type="evidence" value="ECO:0007669"/>
    <property type="project" value="InterPro"/>
</dbReference>
<evidence type="ECO:0000256" key="8">
    <source>
        <dbReference type="ARBA" id="ARBA00049244"/>
    </source>
</evidence>
<dbReference type="InterPro" id="IPR041931">
    <property type="entry name" value="DNA_pol3_alpha_thumb_dom"/>
</dbReference>
<dbReference type="AlphaFoldDB" id="A0A8J3DG09"/>
<evidence type="ECO:0000256" key="1">
    <source>
        <dbReference type="ARBA" id="ARBA00004496"/>
    </source>
</evidence>
<keyword evidence="11" id="KW-1185">Reference proteome</keyword>
<evidence type="ECO:0000256" key="4">
    <source>
        <dbReference type="ARBA" id="ARBA00022679"/>
    </source>
</evidence>